<reference evidence="2" key="1">
    <citation type="submission" date="2022-10" db="EMBL/GenBank/DDBJ databases">
        <title>The WGS of Solirubrobacter phytolaccae KCTC 29190.</title>
        <authorList>
            <person name="Jiang Z."/>
        </authorList>
    </citation>
    <scope>NUCLEOTIDE SEQUENCE</scope>
    <source>
        <strain evidence="2">KCTC 29190</strain>
    </source>
</reference>
<evidence type="ECO:0000313" key="2">
    <source>
        <dbReference type="EMBL" id="MDA0178694.1"/>
    </source>
</evidence>
<keyword evidence="3" id="KW-1185">Reference proteome</keyword>
<feature type="chain" id="PRO_5040764478" evidence="1">
    <location>
        <begin position="27"/>
        <end position="771"/>
    </location>
</feature>
<sequence>MSARARRALLLLVAVSCLAPPGVAVAESPTGPAPNVVGVDLDDRISVSVNVASGNLFLSQRDDSLTTSDGTVWDQSRYYNSMGQIELNFAPGWSGRETVLRFPVAGSDNTVVQVDVGGYQRTFTKSGSTFVNQQDDGYVLAYTPPGGTGTYQITQPDGTVRSYWSNGPEISEVRPGGHQVTNSGDYGLIETTWEYSDGPGIHMFYGWYGQINGYNDLHDREQLLGVDHAHQSTLIDGHTHADGRVTTYEYLPYYQPAPGATAPDGPFMTRVTTSLGVDARFQYDTSHRVTQLKVIDPVDASEDIWGFAYTVPDDECSTGATVKTTVTYPNGHTEYTCSNASFDVTDADSDGPIDLGDGDDGACTTPLDCGEGDLSPEDVALPEPSARNTTPSGFGIADDTRVTDFNIFTTDEFKALDVKYVRHIVPWNVALNHHDGPNDPTGELEDAAIWAANALASNDLADGTVVPGPEILFSFEKCHELKPANGTQCAKLGNIPGVTGPGSYVDLMSSFFTQVGNALPGSLLAPLKQVTLFTAWNEPNLEPTSDPTSDRGQPVASIHHVTSAADETNSGAFRAGLFWQQLNAICKNRTPGCAVLAGDFADLGMGSVGNRDPNWGKKYLEQYRLGMGHKPKTWAWHAYEDTDQRVTPKTQTGVSQQDKEARRWKRYRAFEKATRIPGDDPTIHITEVGVRRRVNGKARLVGNVDRAMRCLLAELPDLSLRNRRFYYYSFIGNPNFDAGLVAYPDGLPTRTAYDLFKDAREGNPITCPVAP</sequence>
<dbReference type="EMBL" id="JAPDDP010000001">
    <property type="protein sequence ID" value="MDA0178694.1"/>
    <property type="molecule type" value="Genomic_DNA"/>
</dbReference>
<protein>
    <submittedName>
        <fullName evidence="2">Uncharacterized protein</fullName>
    </submittedName>
</protein>
<dbReference type="SUPFAM" id="SSF51445">
    <property type="entry name" value="(Trans)glycosidases"/>
    <property type="match status" value="1"/>
</dbReference>
<accession>A0A9X3N326</accession>
<name>A0A9X3N326_9ACTN</name>
<evidence type="ECO:0000256" key="1">
    <source>
        <dbReference type="SAM" id="SignalP"/>
    </source>
</evidence>
<dbReference type="Gene3D" id="3.20.20.80">
    <property type="entry name" value="Glycosidases"/>
    <property type="match status" value="1"/>
</dbReference>
<organism evidence="2 3">
    <name type="scientific">Solirubrobacter phytolaccae</name>
    <dbReference type="NCBI Taxonomy" id="1404360"/>
    <lineage>
        <taxon>Bacteria</taxon>
        <taxon>Bacillati</taxon>
        <taxon>Actinomycetota</taxon>
        <taxon>Thermoleophilia</taxon>
        <taxon>Solirubrobacterales</taxon>
        <taxon>Solirubrobacteraceae</taxon>
        <taxon>Solirubrobacter</taxon>
    </lineage>
</organism>
<evidence type="ECO:0000313" key="3">
    <source>
        <dbReference type="Proteomes" id="UP001147653"/>
    </source>
</evidence>
<dbReference type="RefSeq" id="WP_270022950.1">
    <property type="nucleotide sequence ID" value="NZ_JAPDDP010000001.1"/>
</dbReference>
<keyword evidence="1" id="KW-0732">Signal</keyword>
<proteinExistence type="predicted"/>
<dbReference type="AlphaFoldDB" id="A0A9X3N326"/>
<dbReference type="InterPro" id="IPR017853">
    <property type="entry name" value="GH"/>
</dbReference>
<dbReference type="Proteomes" id="UP001147653">
    <property type="component" value="Unassembled WGS sequence"/>
</dbReference>
<feature type="signal peptide" evidence="1">
    <location>
        <begin position="1"/>
        <end position="26"/>
    </location>
</feature>
<comment type="caution">
    <text evidence="2">The sequence shown here is derived from an EMBL/GenBank/DDBJ whole genome shotgun (WGS) entry which is preliminary data.</text>
</comment>
<gene>
    <name evidence="2" type="ORF">OJ997_00180</name>
</gene>